<dbReference type="SUPFAM" id="SSF48179">
    <property type="entry name" value="6-phosphogluconate dehydrogenase C-terminal domain-like"/>
    <property type="match status" value="1"/>
</dbReference>
<dbReference type="Gene3D" id="3.40.50.720">
    <property type="entry name" value="NAD(P)-binding Rossmann-like Domain"/>
    <property type="match status" value="1"/>
</dbReference>
<evidence type="ECO:0000256" key="3">
    <source>
        <dbReference type="ARBA" id="ARBA00048615"/>
    </source>
</evidence>
<evidence type="ECO:0000256" key="1">
    <source>
        <dbReference type="ARBA" id="ARBA00023002"/>
    </source>
</evidence>
<dbReference type="Pfam" id="PF01232">
    <property type="entry name" value="Mannitol_dh"/>
    <property type="match status" value="1"/>
</dbReference>
<evidence type="ECO:0000313" key="6">
    <source>
        <dbReference type="EMBL" id="GIP17306.1"/>
    </source>
</evidence>
<accession>A0A919YU33</accession>
<dbReference type="InterPro" id="IPR013118">
    <property type="entry name" value="Mannitol_DH_C"/>
</dbReference>
<dbReference type="SUPFAM" id="SSF51735">
    <property type="entry name" value="NAD(P)-binding Rossmann-fold domains"/>
    <property type="match status" value="1"/>
</dbReference>
<evidence type="ECO:0000256" key="2">
    <source>
        <dbReference type="ARBA" id="ARBA00023027"/>
    </source>
</evidence>
<comment type="caution">
    <text evidence="6">The sequence shown here is derived from an EMBL/GenBank/DDBJ whole genome shotgun (WGS) entry which is preliminary data.</text>
</comment>
<dbReference type="GO" id="GO:0005829">
    <property type="term" value="C:cytosol"/>
    <property type="evidence" value="ECO:0007669"/>
    <property type="project" value="TreeGrafter"/>
</dbReference>
<dbReference type="RefSeq" id="WP_213516486.1">
    <property type="nucleotide sequence ID" value="NZ_BOSE01000005.1"/>
</dbReference>
<keyword evidence="7" id="KW-1185">Reference proteome</keyword>
<dbReference type="PANTHER" id="PTHR30524">
    <property type="entry name" value="MANNITOL-1-PHOSPHATE 5-DEHYDROGENASE"/>
    <property type="match status" value="1"/>
</dbReference>
<dbReference type="Proteomes" id="UP000683139">
    <property type="component" value="Unassembled WGS sequence"/>
</dbReference>
<dbReference type="GO" id="GO:0008926">
    <property type="term" value="F:mannitol-1-phosphate 5-dehydrogenase activity"/>
    <property type="evidence" value="ECO:0007669"/>
    <property type="project" value="UniProtKB-EC"/>
</dbReference>
<evidence type="ECO:0000259" key="5">
    <source>
        <dbReference type="Pfam" id="PF08125"/>
    </source>
</evidence>
<keyword evidence="1" id="KW-0560">Oxidoreductase</keyword>
<feature type="domain" description="Mannitol dehydrogenase C-terminal" evidence="5">
    <location>
        <begin position="286"/>
        <end position="396"/>
    </location>
</feature>
<feature type="domain" description="Mannitol dehydrogenase N-terminal" evidence="4">
    <location>
        <begin position="29"/>
        <end position="271"/>
    </location>
</feature>
<dbReference type="PANTHER" id="PTHR30524:SF0">
    <property type="entry name" value="ALTRONATE OXIDOREDUCTASE-RELATED"/>
    <property type="match status" value="1"/>
</dbReference>
<dbReference type="InterPro" id="IPR008927">
    <property type="entry name" value="6-PGluconate_DH-like_C_sf"/>
</dbReference>
<dbReference type="Gene3D" id="1.10.1040.10">
    <property type="entry name" value="N-(1-d-carboxylethyl)-l-norvaline Dehydrogenase, domain 2"/>
    <property type="match status" value="1"/>
</dbReference>
<dbReference type="InterPro" id="IPR013328">
    <property type="entry name" value="6PGD_dom2"/>
</dbReference>
<gene>
    <name evidence="6" type="primary">uxaB</name>
    <name evidence="6" type="ORF">J40TS1_29480</name>
</gene>
<name>A0A919YU33_9BACL</name>
<dbReference type="Pfam" id="PF08125">
    <property type="entry name" value="Mannitol_dh_C"/>
    <property type="match status" value="1"/>
</dbReference>
<proteinExistence type="predicted"/>
<dbReference type="InterPro" id="IPR013131">
    <property type="entry name" value="Mannitol_DH_N"/>
</dbReference>
<dbReference type="InterPro" id="IPR036291">
    <property type="entry name" value="NAD(P)-bd_dom_sf"/>
</dbReference>
<keyword evidence="2" id="KW-0520">NAD</keyword>
<dbReference type="NCBIfam" id="NF002969">
    <property type="entry name" value="PRK03643.1"/>
    <property type="match status" value="1"/>
</dbReference>
<reference evidence="6" key="1">
    <citation type="submission" date="2021-03" db="EMBL/GenBank/DDBJ databases">
        <title>Antimicrobial resistance genes in bacteria isolated from Japanese honey, and their potential for conferring macrolide and lincosamide resistance in the American foulbrood pathogen Paenibacillus larvae.</title>
        <authorList>
            <person name="Okamoto M."/>
            <person name="Kumagai M."/>
            <person name="Kanamori H."/>
            <person name="Takamatsu D."/>
        </authorList>
    </citation>
    <scope>NUCLEOTIDE SEQUENCE</scope>
    <source>
        <strain evidence="6">J40TS1</strain>
    </source>
</reference>
<protein>
    <submittedName>
        <fullName evidence="6">Altronate oxidoreductase</fullName>
    </submittedName>
</protein>
<evidence type="ECO:0000313" key="7">
    <source>
        <dbReference type="Proteomes" id="UP000683139"/>
    </source>
</evidence>
<organism evidence="6 7">
    <name type="scientific">Paenibacillus montaniterrae</name>
    <dbReference type="NCBI Taxonomy" id="429341"/>
    <lineage>
        <taxon>Bacteria</taxon>
        <taxon>Bacillati</taxon>
        <taxon>Bacillota</taxon>
        <taxon>Bacilli</taxon>
        <taxon>Bacillales</taxon>
        <taxon>Paenibacillaceae</taxon>
        <taxon>Paenibacillus</taxon>
    </lineage>
</organism>
<sequence length="515" mass="59010">MIKQRLNRISLEAGQKHVFDELTEAPVTVLQIGEGNFLRGFFDWMIHESRKQGLFQGSVAVVQPRPSGKPKIEELAEQDGLYTLVTRGLENGSPVERKQVITVFSSAFDPYSDWEQFFSLAKQPQLRFVVSNTTEAGLVYRQEAYSEGKPVQSFPGKLTQLLYERYIAFNGDPAKGLICLPCELLERNGDTLRECVLRYCEDWRLPQAFRSWVVEHNRFLNSLVDRIVTGYPDAKQAEQWFAEWGYEDPLLTTAEPYHLWAIEGESELEQQLPLASAGLNVLWVDDLKPFQQRKVRILNGAHTFMALLGMLKGLSEVRAAMEHDELGVLIIRTIESEIIPSLPYDQTELQTYAKQVCERFLNPFIQHRLSDITMNSLSKFQTRLLPSLKFYLQHNEAFIAQKDQVGSDGESVSLPQGLAAALAALLRHYRIVKVDESGYWGQSFTGEQYLLRDDRELLIKLADIWALFHQAERSLQETVAVLLSLEELWQSNLHAAYPQLAEQITSIIEQWEREL</sequence>
<dbReference type="GO" id="GO:0019592">
    <property type="term" value="P:mannitol catabolic process"/>
    <property type="evidence" value="ECO:0007669"/>
    <property type="project" value="TreeGrafter"/>
</dbReference>
<comment type="catalytic activity">
    <reaction evidence="3">
        <text>D-mannitol 1-phosphate + NAD(+) = beta-D-fructose 6-phosphate + NADH + H(+)</text>
        <dbReference type="Rhea" id="RHEA:19661"/>
        <dbReference type="ChEBI" id="CHEBI:15378"/>
        <dbReference type="ChEBI" id="CHEBI:57540"/>
        <dbReference type="ChEBI" id="CHEBI:57634"/>
        <dbReference type="ChEBI" id="CHEBI:57945"/>
        <dbReference type="ChEBI" id="CHEBI:61381"/>
        <dbReference type="EC" id="1.1.1.17"/>
    </reaction>
</comment>
<dbReference type="EMBL" id="BOSE01000005">
    <property type="protein sequence ID" value="GIP17306.1"/>
    <property type="molecule type" value="Genomic_DNA"/>
</dbReference>
<evidence type="ECO:0000259" key="4">
    <source>
        <dbReference type="Pfam" id="PF01232"/>
    </source>
</evidence>
<dbReference type="AlphaFoldDB" id="A0A919YU33"/>